<gene>
    <name evidence="2" type="ORF">LZZ85_27095</name>
</gene>
<reference evidence="2" key="1">
    <citation type="submission" date="2022-01" db="EMBL/GenBank/DDBJ databases">
        <authorList>
            <person name="Jo J.-H."/>
            <person name="Im W.-T."/>
        </authorList>
    </citation>
    <scope>NUCLEOTIDE SEQUENCE</scope>
    <source>
        <strain evidence="2">NA20</strain>
    </source>
</reference>
<keyword evidence="2" id="KW-0675">Receptor</keyword>
<accession>A0ABS9L046</accession>
<dbReference type="RefSeq" id="WP_237877033.1">
    <property type="nucleotide sequence ID" value="NZ_JAKLTR010000030.1"/>
</dbReference>
<comment type="caution">
    <text evidence="2">The sequence shown here is derived from an EMBL/GenBank/DDBJ whole genome shotgun (WGS) entry which is preliminary data.</text>
</comment>
<organism evidence="2 3">
    <name type="scientific">Terrimonas ginsenosidimutans</name>
    <dbReference type="NCBI Taxonomy" id="2908004"/>
    <lineage>
        <taxon>Bacteria</taxon>
        <taxon>Pseudomonadati</taxon>
        <taxon>Bacteroidota</taxon>
        <taxon>Chitinophagia</taxon>
        <taxon>Chitinophagales</taxon>
        <taxon>Chitinophagaceae</taxon>
        <taxon>Terrimonas</taxon>
    </lineage>
</organism>
<evidence type="ECO:0000313" key="3">
    <source>
        <dbReference type="Proteomes" id="UP001165367"/>
    </source>
</evidence>
<evidence type="ECO:0000313" key="2">
    <source>
        <dbReference type="EMBL" id="MCG2617999.1"/>
    </source>
</evidence>
<dbReference type="EMBL" id="JAKLTR010000030">
    <property type="protein sequence ID" value="MCG2617999.1"/>
    <property type="molecule type" value="Genomic_DNA"/>
</dbReference>
<dbReference type="Pfam" id="PF14905">
    <property type="entry name" value="OMP_b-brl_3"/>
    <property type="match status" value="1"/>
</dbReference>
<dbReference type="InterPro" id="IPR041700">
    <property type="entry name" value="OMP_b-brl_3"/>
</dbReference>
<dbReference type="Proteomes" id="UP001165367">
    <property type="component" value="Unassembled WGS sequence"/>
</dbReference>
<keyword evidence="3" id="KW-1185">Reference proteome</keyword>
<protein>
    <submittedName>
        <fullName evidence="2">TonB-dependent receptor family protein</fullName>
    </submittedName>
</protein>
<evidence type="ECO:0000259" key="1">
    <source>
        <dbReference type="Pfam" id="PF14905"/>
    </source>
</evidence>
<name>A0ABS9L046_9BACT</name>
<dbReference type="SUPFAM" id="SSF56935">
    <property type="entry name" value="Porins"/>
    <property type="match status" value="1"/>
</dbReference>
<sequence>MEKTKLLVLLLAILVLPAISFAQKGVLSGTLTDTSGKKPIVFATITVFSARDTAIITYRLSDEQGKFKVPSLPFQKELRVVVTATGSAVWRKEFTLTEESPTLELGTLKLEADVKEMEEVLLISERPPVVVRKDTIEFNAAAFKTLPTALVEDLLKKMPGVDVDRDGNIMVNGRKVNRLLVEGKEFFGSDPKIASKNLPANLIDKVQVTDDKEELLRNPDLTAGEVGQVINLKLKKAIKQGWFGKLYAGAGTEDRFEGGGIVNMFRDTLQVSLLGYTNNLSRSGFSMQDVMNIGGFSRSNVNMLSISSEGGFAINDISFGGMGGGGIQRSSGGGINVNTLLGKRTTLSMQYFYGENKTTTGQRINNEQFFNDTTLTTRTINSGEAYDKSHRISGTVKIKIDSFSSTLEYRPSFTFTNSDATSLTQIESFSNFEPKLNESTNELRRSSDGFATSHELYLNKQFRKKGRTLYASITVGYNSAETPQFNDAENIFYKNPSTTSLRQLRQQDQNSLNTRAYLGYNEPLTKKMSLRLNQTTEYFSNKDYIDTYEFDPLTGEYIIPDPDLTNGLERSGWRNTTYGGLRFAPTAKFNFTAGANLRTLNLDNQFRKNPTIRQNYTYVMPSLNVTYKQWSMNYNANLREPNATDLQPVVNNTNPLYQSFGNPDLNPTVAHSAGIYTYINNIKRQLTFNFNTNFTYNQDAIIRERSVSDNGVQTTRPINVDGTWNASLNLNVRKQYKFSSVLKFSTGMNLNANLGRTFVIINQNRSNATTTSLSPSANFTLNWNDKFEFTQRYGPSFNKTTYESNAYPSLEVWRHSTSTEVIVRMPKHIVWESTLDYFYNPQVAPGIQKSSFRWNAAVNVLFLKQDKGQLKLSVYDLLNQNISVMRSVRENYIQDTESIILRRYFLLTFTYNIRNFGAKVGGRNNGFILF</sequence>
<dbReference type="Pfam" id="PF13620">
    <property type="entry name" value="CarboxypepD_reg"/>
    <property type="match status" value="1"/>
</dbReference>
<proteinExistence type="predicted"/>
<feature type="domain" description="Outer membrane protein beta-barrel" evidence="1">
    <location>
        <begin position="460"/>
        <end position="809"/>
    </location>
</feature>